<protein>
    <submittedName>
        <fullName evidence="1">Phosphoesterase</fullName>
    </submittedName>
</protein>
<evidence type="ECO:0000313" key="2">
    <source>
        <dbReference type="Proteomes" id="UP000532121"/>
    </source>
</evidence>
<dbReference type="PANTHER" id="PTHR36492:SF2">
    <property type="entry name" value="[ACYL-CARRIER-PROTEIN] PHOSPHODIESTERASE PPTH"/>
    <property type="match status" value="1"/>
</dbReference>
<name>A0A7X9LE63_STRRT</name>
<sequence length="285" mass="33391">MTKLAIMSDLHIDLNHFGDFEIKTLKQLLQAQHIDHLHLAGDISNHFYSHTLPFIDDLQKDLTVTYNLGNHDMLDLDEYHIQTFDFQTHQVGEASLLALHAWYDYSFSSQDPAKIQRLKKTFWFDRRLQRLKDDPAIAQESLTKLNQTLTSLENKKLIVAMHFVPHQQFLMTHPRFAPFNAFLGSQKFHDLFVRHNIKDVAFGHAHRSFGDVTLDGVTYHSRPLGYIREWDLTIDFVNQHPEYNPSGSWNLSKRYNAVKHLAVFQEYKNKHLATEFLNSMTIFDL</sequence>
<evidence type="ECO:0000313" key="1">
    <source>
        <dbReference type="EMBL" id="NMD49309.1"/>
    </source>
</evidence>
<dbReference type="InterPro" id="IPR052963">
    <property type="entry name" value="Pantetheine_PDE"/>
</dbReference>
<dbReference type="Proteomes" id="UP000532121">
    <property type="component" value="Unassembled WGS sequence"/>
</dbReference>
<dbReference type="InterPro" id="IPR022302">
    <property type="entry name" value="Phosphoesterase_putative"/>
</dbReference>
<gene>
    <name evidence="1" type="ORF">HHO37_06430</name>
</gene>
<organism evidence="1 2">
    <name type="scientific">Streptococcus ratti</name>
    <dbReference type="NCBI Taxonomy" id="1341"/>
    <lineage>
        <taxon>Bacteria</taxon>
        <taxon>Bacillati</taxon>
        <taxon>Bacillota</taxon>
        <taxon>Bacilli</taxon>
        <taxon>Lactobacillales</taxon>
        <taxon>Streptococcaceae</taxon>
        <taxon>Streptococcus</taxon>
    </lineage>
</organism>
<dbReference type="InterPro" id="IPR029052">
    <property type="entry name" value="Metallo-depent_PP-like"/>
</dbReference>
<accession>A0A7X9LE63</accession>
<proteinExistence type="predicted"/>
<dbReference type="SUPFAM" id="SSF56300">
    <property type="entry name" value="Metallo-dependent phosphatases"/>
    <property type="match status" value="1"/>
</dbReference>
<dbReference type="PANTHER" id="PTHR36492">
    <property type="match status" value="1"/>
</dbReference>
<comment type="caution">
    <text evidence="1">The sequence shown here is derived from an EMBL/GenBank/DDBJ whole genome shotgun (WGS) entry which is preliminary data.</text>
</comment>
<dbReference type="Gene3D" id="3.60.21.10">
    <property type="match status" value="1"/>
</dbReference>
<reference evidence="1 2" key="1">
    <citation type="submission" date="2020-04" db="EMBL/GenBank/DDBJ databases">
        <title>MicrobeNet Type strains.</title>
        <authorList>
            <person name="Nicholson A.C."/>
        </authorList>
    </citation>
    <scope>NUCLEOTIDE SEQUENCE [LARGE SCALE GENOMIC DNA]</scope>
    <source>
        <strain evidence="1 2">DSM 22768</strain>
    </source>
</reference>
<dbReference type="RefSeq" id="WP_193523599.1">
    <property type="nucleotide sequence ID" value="NZ_JABASA010000011.1"/>
</dbReference>
<dbReference type="AlphaFoldDB" id="A0A7X9LE63"/>
<dbReference type="EMBL" id="JABASA010000011">
    <property type="protein sequence ID" value="NMD49309.1"/>
    <property type="molecule type" value="Genomic_DNA"/>
</dbReference>
<dbReference type="NCBIfam" id="TIGR03729">
    <property type="entry name" value="acc_ester"/>
    <property type="match status" value="1"/>
</dbReference>